<reference evidence="3 4" key="1">
    <citation type="submission" date="2018-04" db="EMBL/GenBank/DDBJ databases">
        <title>The genome of golden apple snail Pomacea canaliculata provides insight into stress tolerance and invasive adaptation.</title>
        <authorList>
            <person name="Liu C."/>
            <person name="Liu B."/>
            <person name="Ren Y."/>
            <person name="Zhang Y."/>
            <person name="Wang H."/>
            <person name="Li S."/>
            <person name="Jiang F."/>
            <person name="Yin L."/>
            <person name="Zhang G."/>
            <person name="Qian W."/>
            <person name="Fan W."/>
        </authorList>
    </citation>
    <scope>NUCLEOTIDE SEQUENCE [LARGE SCALE GENOMIC DNA]</scope>
    <source>
        <strain evidence="3">SZHN2017</strain>
        <tissue evidence="3">Muscle</tissue>
    </source>
</reference>
<dbReference type="AlphaFoldDB" id="A0A2T7P0I0"/>
<evidence type="ECO:0000256" key="2">
    <source>
        <dbReference type="SAM" id="Phobius"/>
    </source>
</evidence>
<keyword evidence="2" id="KW-0812">Transmembrane</keyword>
<name>A0A2T7P0I0_POMCA</name>
<feature type="compositionally biased region" description="Basic and acidic residues" evidence="1">
    <location>
        <begin position="484"/>
        <end position="519"/>
    </location>
</feature>
<gene>
    <name evidence="3" type="ORF">C0Q70_12047</name>
</gene>
<feature type="transmembrane region" description="Helical" evidence="2">
    <location>
        <begin position="206"/>
        <end position="224"/>
    </location>
</feature>
<keyword evidence="4" id="KW-1185">Reference proteome</keyword>
<feature type="transmembrane region" description="Helical" evidence="2">
    <location>
        <begin position="366"/>
        <end position="390"/>
    </location>
</feature>
<keyword evidence="2" id="KW-1133">Transmembrane helix</keyword>
<feature type="compositionally biased region" description="Basic residues" evidence="1">
    <location>
        <begin position="433"/>
        <end position="444"/>
    </location>
</feature>
<protein>
    <submittedName>
        <fullName evidence="3">Uncharacterized protein</fullName>
    </submittedName>
</protein>
<evidence type="ECO:0000256" key="1">
    <source>
        <dbReference type="SAM" id="MobiDB-lite"/>
    </source>
</evidence>
<comment type="caution">
    <text evidence="3">The sequence shown here is derived from an EMBL/GenBank/DDBJ whole genome shotgun (WGS) entry which is preliminary data.</text>
</comment>
<keyword evidence="2" id="KW-0472">Membrane</keyword>
<sequence length="519" mass="58207">MPRDLSKYQVIKAEDKDEPRVTFHIKADVCNNTMQLCRIKLTTHEAGYAVDKCKFCVQNKSCISSNRYDSCSCIQSEKGDIIYYNDTVHFTASNIQIFFWLATTVSSLETEKPVETVFVIRESETKQVVELTAPDVRCSCPGLIAVTTVSVLSVIVVVIATTFTIRRSNKTKGQSSIDLLHTTLDTTAFICGNRRTMTTMAKTSEYFLMFVTLGSLLHNTSLMTDAISDIPRDLSRYQVIKAEDKDKPRVTFHIKADVCNNTTQFCRIKLTTYEAGLAVDQCKFCVQNQSCISSNTSKSCSCVQSEKGDIIYYNDTVNFAASNIQIFFWFATTVSSLETEKPVETVFMIRESGAKQADGDAQCSCFGLLLIIVPCACVIIDVSIGVICIVRRRRKTQEARVPVGDPFPKESLDMTSKHLDHKPHLAQLPRMRGSHLHHEPHPRRSLNVSGKGLDQDSHRKSAPSKLLYHEPHKKESSNSTGKSLDLDPRAERSPNKQVTDHSDIRDSTTDDSYDHLQRA</sequence>
<dbReference type="EMBL" id="PZQS01000007">
    <property type="protein sequence ID" value="PVD26899.1"/>
    <property type="molecule type" value="Genomic_DNA"/>
</dbReference>
<feature type="region of interest" description="Disordered" evidence="1">
    <location>
        <begin position="433"/>
        <end position="519"/>
    </location>
</feature>
<feature type="transmembrane region" description="Helical" evidence="2">
    <location>
        <begin position="143"/>
        <end position="165"/>
    </location>
</feature>
<evidence type="ECO:0000313" key="3">
    <source>
        <dbReference type="EMBL" id="PVD26899.1"/>
    </source>
</evidence>
<accession>A0A2T7P0I0</accession>
<evidence type="ECO:0000313" key="4">
    <source>
        <dbReference type="Proteomes" id="UP000245119"/>
    </source>
</evidence>
<feature type="compositionally biased region" description="Basic and acidic residues" evidence="1">
    <location>
        <begin position="467"/>
        <end position="476"/>
    </location>
</feature>
<proteinExistence type="predicted"/>
<organism evidence="3 4">
    <name type="scientific">Pomacea canaliculata</name>
    <name type="common">Golden apple snail</name>
    <dbReference type="NCBI Taxonomy" id="400727"/>
    <lineage>
        <taxon>Eukaryota</taxon>
        <taxon>Metazoa</taxon>
        <taxon>Spiralia</taxon>
        <taxon>Lophotrochozoa</taxon>
        <taxon>Mollusca</taxon>
        <taxon>Gastropoda</taxon>
        <taxon>Caenogastropoda</taxon>
        <taxon>Architaenioglossa</taxon>
        <taxon>Ampullarioidea</taxon>
        <taxon>Ampullariidae</taxon>
        <taxon>Pomacea</taxon>
    </lineage>
</organism>
<dbReference type="Proteomes" id="UP000245119">
    <property type="component" value="Linkage Group LG7"/>
</dbReference>